<gene>
    <name evidence="2" type="ORF">AXE65_03755</name>
</gene>
<feature type="chain" id="PRO_5007299388" description="DUF4892 domain-containing protein" evidence="1">
    <location>
        <begin position="25"/>
        <end position="266"/>
    </location>
</feature>
<name>A0A139SRX8_9GAMM</name>
<keyword evidence="3" id="KW-1185">Reference proteome</keyword>
<dbReference type="AlphaFoldDB" id="A0A139SRX8"/>
<evidence type="ECO:0000313" key="3">
    <source>
        <dbReference type="Proteomes" id="UP000072660"/>
    </source>
</evidence>
<comment type="caution">
    <text evidence="2">The sequence shown here is derived from an EMBL/GenBank/DDBJ whole genome shotgun (WGS) entry which is preliminary data.</text>
</comment>
<proteinExistence type="predicted"/>
<accession>A0A139SRX8</accession>
<dbReference type="Proteomes" id="UP000072660">
    <property type="component" value="Unassembled WGS sequence"/>
</dbReference>
<evidence type="ECO:0000256" key="1">
    <source>
        <dbReference type="SAM" id="SignalP"/>
    </source>
</evidence>
<dbReference type="EMBL" id="LSZO01000167">
    <property type="protein sequence ID" value="KXU37201.1"/>
    <property type="molecule type" value="Genomic_DNA"/>
</dbReference>
<sequence length="266" mass="29427">MIANKQHRLLAALALGLCGLTAQAASLDGLHFPHAQITVQHEQAEALRIYPQGTLRRVSNQVRYEAQIRAEGRLQTRTLQLPNGQQDLADAVANARETLHQLGAELLYWCEGRECGSSALWANTVFGNAQLYGPDDQQSYLLYRLPEPAADSLLALYAITRGNRRSYLHMEQLDAAEPLGELLPAAATLLRQLRERGELVLPLSEPTGAWAQRLAQCLNLASTMRVRLQGTGADAWQQALLAQRVRATRLEAVENTDAPLRLLLVR</sequence>
<dbReference type="RefSeq" id="WP_068390999.1">
    <property type="nucleotide sequence ID" value="NZ_LSZO01000167.1"/>
</dbReference>
<reference evidence="2 3" key="1">
    <citation type="submission" date="2016-02" db="EMBL/GenBank/DDBJ databases">
        <authorList>
            <person name="Wen L."/>
            <person name="He K."/>
            <person name="Yang H."/>
        </authorList>
    </citation>
    <scope>NUCLEOTIDE SEQUENCE [LARGE SCALE GENOMIC DNA]</scope>
    <source>
        <strain evidence="2 3">CV58</strain>
    </source>
</reference>
<dbReference type="Pfam" id="PF16234">
    <property type="entry name" value="DUF4892"/>
    <property type="match status" value="1"/>
</dbReference>
<dbReference type="InterPro" id="IPR032608">
    <property type="entry name" value="DUF4892"/>
</dbReference>
<keyword evidence="1" id="KW-0732">Signal</keyword>
<feature type="signal peptide" evidence="1">
    <location>
        <begin position="1"/>
        <end position="24"/>
    </location>
</feature>
<evidence type="ECO:0008006" key="4">
    <source>
        <dbReference type="Google" id="ProtNLM"/>
    </source>
</evidence>
<evidence type="ECO:0000313" key="2">
    <source>
        <dbReference type="EMBL" id="KXU37201.1"/>
    </source>
</evidence>
<dbReference type="OrthoDB" id="5741786at2"/>
<protein>
    <recommendedName>
        <fullName evidence="4">DUF4892 domain-containing protein</fullName>
    </recommendedName>
</protein>
<organism evidence="2 3">
    <name type="scientific">Ventosimonas gracilis</name>
    <dbReference type="NCBI Taxonomy" id="1680762"/>
    <lineage>
        <taxon>Bacteria</taxon>
        <taxon>Pseudomonadati</taxon>
        <taxon>Pseudomonadota</taxon>
        <taxon>Gammaproteobacteria</taxon>
        <taxon>Pseudomonadales</taxon>
        <taxon>Ventosimonadaceae</taxon>
        <taxon>Ventosimonas</taxon>
    </lineage>
</organism>